<dbReference type="InterPro" id="IPR000667">
    <property type="entry name" value="Peptidase_S13"/>
</dbReference>
<comment type="similarity">
    <text evidence="1">Belongs to the peptidase S13 family.</text>
</comment>
<dbReference type="GO" id="GO:0006508">
    <property type="term" value="P:proteolysis"/>
    <property type="evidence" value="ECO:0007669"/>
    <property type="project" value="InterPro"/>
</dbReference>
<keyword evidence="4" id="KW-0121">Carboxypeptidase</keyword>
<dbReference type="Pfam" id="PF02113">
    <property type="entry name" value="Peptidase_S13"/>
    <property type="match status" value="1"/>
</dbReference>
<dbReference type="EC" id="3.4.16.4" evidence="4"/>
<dbReference type="AlphaFoldDB" id="A0AAV2VQZ2"/>
<dbReference type="PANTHER" id="PTHR30023">
    <property type="entry name" value="D-ALANYL-D-ALANINE CARBOXYPEPTIDASE"/>
    <property type="match status" value="1"/>
</dbReference>
<comment type="caution">
    <text evidence="4">The sequence shown here is derived from an EMBL/GenBank/DDBJ whole genome shotgun (WGS) entry which is preliminary data.</text>
</comment>
<gene>
    <name evidence="4" type="ORF">VIBNISOn1_210030</name>
</gene>
<accession>A0AAV2VQZ2</accession>
<keyword evidence="4" id="KW-0645">Protease</keyword>
<keyword evidence="2 4" id="KW-0378">Hydrolase</keyword>
<dbReference type="Gene3D" id="3.50.80.20">
    <property type="entry name" value="D-Ala-D-Ala carboxypeptidase C, peptidase S13"/>
    <property type="match status" value="1"/>
</dbReference>
<dbReference type="NCBIfam" id="NF008322">
    <property type="entry name" value="PRK11113.1"/>
    <property type="match status" value="1"/>
</dbReference>
<evidence type="ECO:0000256" key="3">
    <source>
        <dbReference type="SAM" id="SignalP"/>
    </source>
</evidence>
<evidence type="ECO:0000313" key="5">
    <source>
        <dbReference type="Proteomes" id="UP000018211"/>
    </source>
</evidence>
<dbReference type="GO" id="GO:0000270">
    <property type="term" value="P:peptidoglycan metabolic process"/>
    <property type="evidence" value="ECO:0007669"/>
    <property type="project" value="TreeGrafter"/>
</dbReference>
<organism evidence="4 5">
    <name type="scientific">Vibrio nigripulchritudo SOn1</name>
    <dbReference type="NCBI Taxonomy" id="1238450"/>
    <lineage>
        <taxon>Bacteria</taxon>
        <taxon>Pseudomonadati</taxon>
        <taxon>Pseudomonadota</taxon>
        <taxon>Gammaproteobacteria</taxon>
        <taxon>Vibrionales</taxon>
        <taxon>Vibrionaceae</taxon>
        <taxon>Vibrio</taxon>
    </lineage>
</organism>
<feature type="chain" id="PRO_5043607033" evidence="3">
    <location>
        <begin position="20"/>
        <end position="464"/>
    </location>
</feature>
<sequence>MRTLITLLSLLALPSFAYAPLDSLPYGSRHTLLVSDSMGNHSIDLASEQFFPPASTLKVATALAAKLELGDDFRFETHLEIQEKNLVIRFSGDPELKTEYLTALITNLKAQGINRLENVILDNSAFRGYERAVGWPWDILGVCYSAPASAITLDNNCVQASISSKPNQATSVFVPAHQPIKVTTDALSLSKMAQKSKRCDLELLTSEGNQYHLSGCMQERSKPLPLKFAVQDTTLYVSAIIKRILAENDIQVSGKIYADNVVSKGIIVATHQSAPLPELLTIMLRKSDNLIADNLTKTLGARFYHQPGSFSNGTEAIKQILFTRAGIDLEHAKLEDGSGLSRNNRLTSSDMENILRYIWKYDVKLGLIELLPISGQSGTLKYRQSMRKPPIEGRLAAKSGSLYGSYNMAGFVLDENNKPQSLFVQFITDYHPVKKDDAPKVIAPIFHFEKQFYKDLVNSTLKSD</sequence>
<proteinExistence type="inferred from homology"/>
<name>A0AAV2VQZ2_9VIBR</name>
<dbReference type="PRINTS" id="PR00922">
    <property type="entry name" value="DADACBPTASE3"/>
</dbReference>
<protein>
    <submittedName>
        <fullName evidence="4">D-alanyl-D-alanine carboxypeptidase</fullName>
        <ecNumber evidence="4">3.4.16.4</ecNumber>
    </submittedName>
</protein>
<dbReference type="SUPFAM" id="SSF56601">
    <property type="entry name" value="beta-lactamase/transpeptidase-like"/>
    <property type="match status" value="1"/>
</dbReference>
<dbReference type="NCBIfam" id="TIGR00666">
    <property type="entry name" value="PBP4"/>
    <property type="match status" value="1"/>
</dbReference>
<evidence type="ECO:0000313" key="4">
    <source>
        <dbReference type="EMBL" id="CCO47074.1"/>
    </source>
</evidence>
<dbReference type="RefSeq" id="WP_022612007.1">
    <property type="nucleotide sequence ID" value="NZ_LK391965.1"/>
</dbReference>
<keyword evidence="3" id="KW-0732">Signal</keyword>
<dbReference type="GO" id="GO:0009002">
    <property type="term" value="F:serine-type D-Ala-D-Ala carboxypeptidase activity"/>
    <property type="evidence" value="ECO:0007669"/>
    <property type="project" value="UniProtKB-EC"/>
</dbReference>
<dbReference type="Proteomes" id="UP000018211">
    <property type="component" value="Unassembled WGS sequence"/>
</dbReference>
<dbReference type="PANTHER" id="PTHR30023:SF0">
    <property type="entry name" value="PENICILLIN-SENSITIVE CARBOXYPEPTIDASE A"/>
    <property type="match status" value="1"/>
</dbReference>
<dbReference type="Gene3D" id="3.40.710.10">
    <property type="entry name" value="DD-peptidase/beta-lactamase superfamily"/>
    <property type="match status" value="1"/>
</dbReference>
<reference evidence="4 5" key="1">
    <citation type="journal article" date="2013" name="ISME J.">
        <title>Comparative genomics of pathogenic lineages of Vibrio nigripulchritudo identifies virulence-associated traits.</title>
        <authorList>
            <person name="Goudenege D."/>
            <person name="Labreuche Y."/>
            <person name="Krin E."/>
            <person name="Ansquer D."/>
            <person name="Mangenot S."/>
            <person name="Calteau A."/>
            <person name="Medigue C."/>
            <person name="Mazel D."/>
            <person name="Polz M.F."/>
            <person name="Le Roux F."/>
        </authorList>
    </citation>
    <scope>NUCLEOTIDE SEQUENCE [LARGE SCALE GENOMIC DNA]</scope>
    <source>
        <strain evidence="4 5">SOn1</strain>
    </source>
</reference>
<evidence type="ECO:0000256" key="2">
    <source>
        <dbReference type="ARBA" id="ARBA00022801"/>
    </source>
</evidence>
<evidence type="ECO:0000256" key="1">
    <source>
        <dbReference type="ARBA" id="ARBA00006096"/>
    </source>
</evidence>
<dbReference type="InterPro" id="IPR012338">
    <property type="entry name" value="Beta-lactam/transpept-like"/>
</dbReference>
<dbReference type="EMBL" id="CAOF01000111">
    <property type="protein sequence ID" value="CCO47074.1"/>
    <property type="molecule type" value="Genomic_DNA"/>
</dbReference>
<feature type="signal peptide" evidence="3">
    <location>
        <begin position="1"/>
        <end position="19"/>
    </location>
</feature>